<dbReference type="PANTHER" id="PTHR11709:SF394">
    <property type="entry name" value="FI03373P-RELATED"/>
    <property type="match status" value="1"/>
</dbReference>
<organism evidence="7 8">
    <name type="scientific">Actinophytocola xinjiangensis</name>
    <dbReference type="NCBI Taxonomy" id="485602"/>
    <lineage>
        <taxon>Bacteria</taxon>
        <taxon>Bacillati</taxon>
        <taxon>Actinomycetota</taxon>
        <taxon>Actinomycetes</taxon>
        <taxon>Pseudonocardiales</taxon>
        <taxon>Pseudonocardiaceae</taxon>
    </lineage>
</organism>
<reference evidence="7 8" key="1">
    <citation type="submission" date="2016-12" db="EMBL/GenBank/DDBJ databases">
        <title>The draft genome sequence of Actinophytocola xinjiangensis.</title>
        <authorList>
            <person name="Wang W."/>
            <person name="Yuan L."/>
        </authorList>
    </citation>
    <scope>NUCLEOTIDE SEQUENCE [LARGE SCALE GENOMIC DNA]</scope>
    <source>
        <strain evidence="7 8">CGMCC 4.4663</strain>
    </source>
</reference>
<gene>
    <name evidence="7" type="ORF">BLA60_23615</name>
</gene>
<dbReference type="GO" id="GO:0016491">
    <property type="term" value="F:oxidoreductase activity"/>
    <property type="evidence" value="ECO:0007669"/>
    <property type="project" value="UniProtKB-KW"/>
</dbReference>
<evidence type="ECO:0000256" key="3">
    <source>
        <dbReference type="ARBA" id="ARBA00023008"/>
    </source>
</evidence>
<feature type="region of interest" description="Disordered" evidence="4">
    <location>
        <begin position="955"/>
        <end position="974"/>
    </location>
</feature>
<dbReference type="OrthoDB" id="345021at2"/>
<dbReference type="InterPro" id="IPR008972">
    <property type="entry name" value="Cupredoxin"/>
</dbReference>
<keyword evidence="8" id="KW-1185">Reference proteome</keyword>
<dbReference type="Pfam" id="PF07732">
    <property type="entry name" value="Cu-oxidase_3"/>
    <property type="match status" value="1"/>
</dbReference>
<evidence type="ECO:0000259" key="6">
    <source>
        <dbReference type="Pfam" id="PF07732"/>
    </source>
</evidence>
<name>A0A7Z1AW99_9PSEU</name>
<dbReference type="InterPro" id="IPR045087">
    <property type="entry name" value="Cu-oxidase_fam"/>
</dbReference>
<evidence type="ECO:0008006" key="9">
    <source>
        <dbReference type="Google" id="ProtNLM"/>
    </source>
</evidence>
<keyword evidence="1" id="KW-0479">Metal-binding</keyword>
<proteinExistence type="predicted"/>
<dbReference type="PROSITE" id="PS00080">
    <property type="entry name" value="MULTICOPPER_OXIDASE2"/>
    <property type="match status" value="1"/>
</dbReference>
<dbReference type="PANTHER" id="PTHR11709">
    <property type="entry name" value="MULTI-COPPER OXIDASE"/>
    <property type="match status" value="1"/>
</dbReference>
<sequence length="1227" mass="136061">MTVRSFDVVALQVPIVYNTYGDHDRDGTLFTLAENAAHLRSIGEHFPNPFPDPLTQPDQLPVPDPLVRPLVLRVHAGDTVVVRFHNQLRRRAGIHPRGVGYDVRTADGGQVGRNRDSAVEPGDRHEYTWECAEEGVFLFNDLADLRGGEEGSNAHGLFGALVVEPRGATWTDPVTGEEISDGLYADVHVPGEPSFREYVVFMQDETDNHNPVNPPHPAHFCDEPRPHGHSVAQGQPRLVPEIFPEHGDPEHGGHASGEAAHSMMLMSLRTEPMGWRSLAYERLIDQGRLDLTRDQMVGEEQHHSSWLFGDPSTPILRAYPGDRSRIRLVHAGVKETHVFHLHLHQWHAVPGNENSPIIDSISISPQQAFTIEPIGGAGSVQKATGDIIWHCHLYPHFHAGMWGMWRVFNTLQDGSGHYPDGTPIAALRRLPGHDTPPAPTARRPGFPGFIPGEFPQKSPRPPRTPLMPEGMGREPTELERDAFCEDPQPGEAFTKSTLDPSAPVRRYDLVVLQGNINYYNTSGGHGNSWHDHRGVFFVLAEEIEAAGGVEEFQRQLEEGTREVAPIAIRGRKGEVIELSLTNELPVGCHESTAFDPVLPLQPECGLHVHLVKFDPLVSDGASVGWNYLSGTATTDQGDEARELYRTWIYRWYCDEEFGTVFFHDHLLANERQRHGLFGAMIAEPEGAVWVDQHDHSREVRNGNQAVVTLPDGTAFREQVLAMADFVPLVEHGHGEAGAPINPPAYPGGLEDHGTVAVGYRCAPLHERPGAPDEFFSSAVHGDPGTPLLRGYPGEDIRLRLYQGSHEEQHTLTVHGMRWHAWPADPASPVRDQQTLGISEAFNLHLEPDASPGDHLWGFTAADDTWLGAWGLFRLHESEVDDLPALPGAFAGPPLPPFTRPDRRYRVRVRPREIHYSDQRSDPFGLMYSVDGGPAEQTMVLRCRVGEWVEVELHNELSGPGEATPFDPEFSAKDDPDSREISEWVSLHAGSLLRTDVRTGDGSHVGDNPTSLVKPGDSVRLRWFADREGVVLLQDRADIRNHRHRGLVGALVVEPAGATPADWTGARTRLRLPDGSVEHELVLVLQDGVRLYHDGDPTQPVTDLDTEVVDQGQKAFNHRSAHLLPRHPSLADPEPRTPVLEVRRGDAVRLHLAVGADRGRNHSFEVHGQTWPMEEHLDGPRVGSLGALSAGSVRSLRFTADRRGDWAYRTGQLRWGLSEGLWGLIRVR</sequence>
<dbReference type="RefSeq" id="WP_075135147.1">
    <property type="nucleotide sequence ID" value="NZ_MSIF01000012.1"/>
</dbReference>
<dbReference type="InterPro" id="IPR011706">
    <property type="entry name" value="Cu-oxidase_C"/>
</dbReference>
<keyword evidence="3" id="KW-0186">Copper</keyword>
<accession>A0A7Z1AW99</accession>
<dbReference type="SUPFAM" id="SSF49503">
    <property type="entry name" value="Cupredoxins"/>
    <property type="match status" value="6"/>
</dbReference>
<evidence type="ECO:0000313" key="8">
    <source>
        <dbReference type="Proteomes" id="UP000185696"/>
    </source>
</evidence>
<protein>
    <recommendedName>
        <fullName evidence="9">Multicopper oxidase</fullName>
    </recommendedName>
</protein>
<comment type="caution">
    <text evidence="7">The sequence shown here is derived from an EMBL/GenBank/DDBJ whole genome shotgun (WGS) entry which is preliminary data.</text>
</comment>
<evidence type="ECO:0000256" key="4">
    <source>
        <dbReference type="SAM" id="MobiDB-lite"/>
    </source>
</evidence>
<feature type="domain" description="Plastocyanin-like" evidence="6">
    <location>
        <begin position="72"/>
        <end position="166"/>
    </location>
</feature>
<evidence type="ECO:0000256" key="1">
    <source>
        <dbReference type="ARBA" id="ARBA00022723"/>
    </source>
</evidence>
<keyword evidence="2" id="KW-0560">Oxidoreductase</keyword>
<dbReference type="Gene3D" id="2.60.40.420">
    <property type="entry name" value="Cupredoxins - blue copper proteins"/>
    <property type="match status" value="4"/>
</dbReference>
<feature type="domain" description="Plastocyanin-like" evidence="5">
    <location>
        <begin position="310"/>
        <end position="407"/>
    </location>
</feature>
<dbReference type="Pfam" id="PF07731">
    <property type="entry name" value="Cu-oxidase_2"/>
    <property type="match status" value="1"/>
</dbReference>
<evidence type="ECO:0000259" key="5">
    <source>
        <dbReference type="Pfam" id="PF07731"/>
    </source>
</evidence>
<dbReference type="InterPro" id="IPR002355">
    <property type="entry name" value="Cu_oxidase_Cu_BS"/>
</dbReference>
<dbReference type="GO" id="GO:0005507">
    <property type="term" value="F:copper ion binding"/>
    <property type="evidence" value="ECO:0007669"/>
    <property type="project" value="InterPro"/>
</dbReference>
<dbReference type="AlphaFoldDB" id="A0A7Z1AW99"/>
<dbReference type="EMBL" id="MSIF01000012">
    <property type="protein sequence ID" value="OLF08405.1"/>
    <property type="molecule type" value="Genomic_DNA"/>
</dbReference>
<evidence type="ECO:0000313" key="7">
    <source>
        <dbReference type="EMBL" id="OLF08405.1"/>
    </source>
</evidence>
<dbReference type="InterPro" id="IPR011707">
    <property type="entry name" value="Cu-oxidase-like_N"/>
</dbReference>
<evidence type="ECO:0000256" key="2">
    <source>
        <dbReference type="ARBA" id="ARBA00023002"/>
    </source>
</evidence>
<dbReference type="Proteomes" id="UP000185696">
    <property type="component" value="Unassembled WGS sequence"/>
</dbReference>